<dbReference type="SUPFAM" id="SSF52540">
    <property type="entry name" value="P-loop containing nucleoside triphosphate hydrolases"/>
    <property type="match status" value="1"/>
</dbReference>
<dbReference type="Proteomes" id="UP001183643">
    <property type="component" value="Unassembled WGS sequence"/>
</dbReference>
<accession>A0AAE3YL17</accession>
<keyword evidence="3" id="KW-1185">Reference proteome</keyword>
<evidence type="ECO:0000313" key="3">
    <source>
        <dbReference type="Proteomes" id="UP001183643"/>
    </source>
</evidence>
<protein>
    <recommendedName>
        <fullName evidence="1">NACHT N-terminal Helical domain-containing protein</fullName>
    </recommendedName>
</protein>
<proteinExistence type="predicted"/>
<dbReference type="Gene3D" id="3.40.50.300">
    <property type="entry name" value="P-loop containing nucleotide triphosphate hydrolases"/>
    <property type="match status" value="1"/>
</dbReference>
<evidence type="ECO:0000259" key="1">
    <source>
        <dbReference type="Pfam" id="PF22738"/>
    </source>
</evidence>
<dbReference type="InterPro" id="IPR054567">
    <property type="entry name" value="NNH7"/>
</dbReference>
<organism evidence="2 3">
    <name type="scientific">Catenuloplanes atrovinosus</name>
    <dbReference type="NCBI Taxonomy" id="137266"/>
    <lineage>
        <taxon>Bacteria</taxon>
        <taxon>Bacillati</taxon>
        <taxon>Actinomycetota</taxon>
        <taxon>Actinomycetes</taxon>
        <taxon>Micromonosporales</taxon>
        <taxon>Micromonosporaceae</taxon>
        <taxon>Catenuloplanes</taxon>
    </lineage>
</organism>
<dbReference type="InterPro" id="IPR027417">
    <property type="entry name" value="P-loop_NTPase"/>
</dbReference>
<reference evidence="2" key="1">
    <citation type="submission" date="2023-07" db="EMBL/GenBank/DDBJ databases">
        <title>Sequencing the genomes of 1000 actinobacteria strains.</title>
        <authorList>
            <person name="Klenk H.-P."/>
        </authorList>
    </citation>
    <scope>NUCLEOTIDE SEQUENCE</scope>
    <source>
        <strain evidence="2">DSM 44707</strain>
    </source>
</reference>
<name>A0AAE3YL17_9ACTN</name>
<comment type="caution">
    <text evidence="2">The sequence shown here is derived from an EMBL/GenBank/DDBJ whole genome shotgun (WGS) entry which is preliminary data.</text>
</comment>
<evidence type="ECO:0000313" key="2">
    <source>
        <dbReference type="EMBL" id="MDR7275420.1"/>
    </source>
</evidence>
<dbReference type="AlphaFoldDB" id="A0AAE3YL17"/>
<sequence length="989" mass="108434">MASTQVGYSDAVKLLGGGSPLITALDRALGGLLLAATGGGSELAISLFDAKTEAARLGQQLIIGLRDRIKGYSRYDRTRRLEAAHAIVVVTAFFEGLDDIGLPFDARRLQLTAQERGRITGAGSSVRELLVRGTPTPVPHLDHDAFADTLLDWYATAASGLADFLPGLAIWDELTETERRAARHAVHSLPRVALRRYENQQRSLAAEVPEFGYWTAELRQREIGTALARVETVLASFASVHTPGDVAGTLVRAWRAALDRPILSEGDVPGDLTIPTLAAGYVDPDFRVRPVDAAGSPAEEAWWALAPTRSDLAEFLASHLTTPDATRAPLLVLGQPGAGKSVLTRILAARLDARDFLPVRVALREVPAEAEIQDQIEYAVRTATGETLSWPALVRAAGPALPVVLLDGFDELLQATGVNHSDYLGRVAAFQRREADLGRPVAVLVTSRTAVADRARPPAGALSIRLEPFRAAHVRHWVEIWNAANTAALHGRGLATLDAGVVLRQPGLAGQPLLLMMLALYDADTNALRAAGETLDESSLYERLLTTFARREVTKTRATATDAQLTALVEAELLRLSVAAFGMFNRNRQWVTEQELDADLHALMPDRRPEPPGDFRQRLGPAQKLVGRFFFMQRGQATRDGERLRTYEFLHATFGEYLIARLTVRLIEELAAEEEAASASVFGPAGCRDGRLHALLSFAPLTSREPILEFLAERAKNCSPGARRLPVTLFRRLDDRATDQDVRDYLPATPPAPERHAAYDLNLVLLAVVLNGGVRASELFPDSSDAALAWRRHALLWQAMLSTVAWWALVFTLQTRGTWRDGRRDLLVVLDRDTAPPPVDPYWLYRAHPGDPRRAVLAWQDTRADGLSRQCNLVRDRVNETLMHAAEPMMERIADAATTFVARDAERSYSIAAAIGRLQLAVLLSEDAAEIRRAADDAVHAVTLCWPPNAEESVRRRGARIVLVLVGLVRTRMPSDVHGRWSEQLHNAL</sequence>
<feature type="domain" description="NACHT N-terminal Helical" evidence="1">
    <location>
        <begin position="5"/>
        <end position="216"/>
    </location>
</feature>
<gene>
    <name evidence="2" type="ORF">J2S41_002198</name>
</gene>
<dbReference type="RefSeq" id="WP_310366343.1">
    <property type="nucleotide sequence ID" value="NZ_JAVDYB010000001.1"/>
</dbReference>
<dbReference type="Pfam" id="PF22738">
    <property type="entry name" value="NNH7"/>
    <property type="match status" value="1"/>
</dbReference>
<dbReference type="EMBL" id="JAVDYB010000001">
    <property type="protein sequence ID" value="MDR7275420.1"/>
    <property type="molecule type" value="Genomic_DNA"/>
</dbReference>